<evidence type="ECO:0000259" key="3">
    <source>
        <dbReference type="PROSITE" id="PS50914"/>
    </source>
</evidence>
<dbReference type="PIRSF" id="PIRSF036990">
    <property type="entry name" value="UCP036990_CBS_BON"/>
    <property type="match status" value="1"/>
</dbReference>
<gene>
    <name evidence="5" type="ORF">GNZ12_14250</name>
</gene>
<feature type="domain" description="CBS" evidence="4">
    <location>
        <begin position="94"/>
        <end position="154"/>
    </location>
</feature>
<dbReference type="SUPFAM" id="SSF54631">
    <property type="entry name" value="CBS-domain pair"/>
    <property type="match status" value="1"/>
</dbReference>
<dbReference type="Gene3D" id="3.10.580.10">
    <property type="entry name" value="CBS-domain"/>
    <property type="match status" value="1"/>
</dbReference>
<dbReference type="CDD" id="cd04586">
    <property type="entry name" value="CBS_pair_BON_assoc"/>
    <property type="match status" value="1"/>
</dbReference>
<dbReference type="InterPro" id="IPR007055">
    <property type="entry name" value="BON_dom"/>
</dbReference>
<dbReference type="PANTHER" id="PTHR43080:SF26">
    <property type="entry name" value="REGULATORY PROTEIN"/>
    <property type="match status" value="1"/>
</dbReference>
<evidence type="ECO:0000256" key="2">
    <source>
        <dbReference type="PROSITE-ProRule" id="PRU00703"/>
    </source>
</evidence>
<dbReference type="InterPro" id="IPR017080">
    <property type="entry name" value="UCP036990_CBS_BON"/>
</dbReference>
<protein>
    <submittedName>
        <fullName evidence="5">CBS domain-containing protein</fullName>
    </submittedName>
</protein>
<accession>A0ABX2BND3</accession>
<keyword evidence="1 2" id="KW-0129">CBS domain</keyword>
<evidence type="ECO:0000259" key="4">
    <source>
        <dbReference type="PROSITE" id="PS51371"/>
    </source>
</evidence>
<comment type="caution">
    <text evidence="5">The sequence shown here is derived from an EMBL/GenBank/DDBJ whole genome shotgun (WGS) entry which is preliminary data.</text>
</comment>
<dbReference type="PANTHER" id="PTHR43080">
    <property type="entry name" value="CBS DOMAIN-CONTAINING PROTEIN CBSX3, MITOCHONDRIAL"/>
    <property type="match status" value="1"/>
</dbReference>
<dbReference type="Proteomes" id="UP000652198">
    <property type="component" value="Unassembled WGS sequence"/>
</dbReference>
<organism evidence="5 6">
    <name type="scientific">Paraburkholderia solitsugae</name>
    <dbReference type="NCBI Taxonomy" id="2675748"/>
    <lineage>
        <taxon>Bacteria</taxon>
        <taxon>Pseudomonadati</taxon>
        <taxon>Pseudomonadota</taxon>
        <taxon>Betaproteobacteria</taxon>
        <taxon>Burkholderiales</taxon>
        <taxon>Burkholderiaceae</taxon>
        <taxon>Paraburkholderia</taxon>
    </lineage>
</organism>
<dbReference type="PROSITE" id="PS50914">
    <property type="entry name" value="BON"/>
    <property type="match status" value="1"/>
</dbReference>
<dbReference type="RefSeq" id="WP_172310927.1">
    <property type="nucleotide sequence ID" value="NZ_WOEY01000058.1"/>
</dbReference>
<dbReference type="InterPro" id="IPR046342">
    <property type="entry name" value="CBS_dom_sf"/>
</dbReference>
<evidence type="ECO:0000256" key="1">
    <source>
        <dbReference type="ARBA" id="ARBA00023122"/>
    </source>
</evidence>
<dbReference type="SMART" id="SM00116">
    <property type="entry name" value="CBS"/>
    <property type="match status" value="2"/>
</dbReference>
<evidence type="ECO:0000313" key="6">
    <source>
        <dbReference type="Proteomes" id="UP000652198"/>
    </source>
</evidence>
<reference evidence="5 6" key="1">
    <citation type="submission" date="2019-11" db="EMBL/GenBank/DDBJ databases">
        <title>Metabolism of dissolved organic matter in forest soils.</title>
        <authorList>
            <person name="Cyle K.T."/>
            <person name="Wilhelm R.C."/>
            <person name="Martinez C.E."/>
        </authorList>
    </citation>
    <scope>NUCLEOTIDE SEQUENCE [LARGE SCALE GENOMIC DNA]</scope>
    <source>
        <strain evidence="5 6">1N</strain>
    </source>
</reference>
<evidence type="ECO:0000313" key="5">
    <source>
        <dbReference type="EMBL" id="NPT42444.1"/>
    </source>
</evidence>
<feature type="domain" description="BON" evidence="3">
    <location>
        <begin position="157"/>
        <end position="224"/>
    </location>
</feature>
<sequence>MRASDVMTSNVISVTPDMTVREVARMFVDNGISGAPVLDPDGHVAGMISEGDLLRRSEIGTEERTRTSWLDLWSASHEARDYIKTHAVKVRDVMTAGVVSVQPETPLGEVAGILETRRIKRVPVMKAGRLVGIVSRANLVQALASVPDEPSTDVTLSDAEIRAMLMGELAGRKWSFAGRNIVVTDGVVHLWGIFHSIEAVDAVRAAAQNIPGVKRVKDHTEPYPVMPGI</sequence>
<dbReference type="InterPro" id="IPR000644">
    <property type="entry name" value="CBS_dom"/>
</dbReference>
<dbReference type="EMBL" id="WOEY01000058">
    <property type="protein sequence ID" value="NPT42444.1"/>
    <property type="molecule type" value="Genomic_DNA"/>
</dbReference>
<dbReference type="PROSITE" id="PS51371">
    <property type="entry name" value="CBS"/>
    <property type="match status" value="2"/>
</dbReference>
<dbReference type="Pfam" id="PF04972">
    <property type="entry name" value="BON"/>
    <property type="match status" value="1"/>
</dbReference>
<feature type="domain" description="CBS" evidence="4">
    <location>
        <begin position="7"/>
        <end position="63"/>
    </location>
</feature>
<keyword evidence="6" id="KW-1185">Reference proteome</keyword>
<dbReference type="Pfam" id="PF00571">
    <property type="entry name" value="CBS"/>
    <property type="match status" value="2"/>
</dbReference>
<name>A0ABX2BND3_9BURK</name>
<dbReference type="InterPro" id="IPR051257">
    <property type="entry name" value="Diverse_CBS-Domain"/>
</dbReference>
<proteinExistence type="predicted"/>